<evidence type="ECO:0000313" key="12">
    <source>
        <dbReference type="EMBL" id="OGH68521.1"/>
    </source>
</evidence>
<feature type="binding site" evidence="7">
    <location>
        <position position="147"/>
    </location>
    <ligand>
        <name>NAD(+)</name>
        <dbReference type="ChEBI" id="CHEBI:57540"/>
    </ligand>
</feature>
<feature type="binding site" evidence="9">
    <location>
        <position position="99"/>
    </location>
    <ligand>
        <name>NAD(+)</name>
        <dbReference type="ChEBI" id="CHEBI:57540"/>
    </ligand>
</feature>
<dbReference type="InterPro" id="IPR015955">
    <property type="entry name" value="Lactate_DH/Glyco_Ohase_4_C"/>
</dbReference>
<dbReference type="SUPFAM" id="SSF56327">
    <property type="entry name" value="LDH C-terminal domain-like"/>
    <property type="match status" value="1"/>
</dbReference>
<keyword evidence="7" id="KW-0963">Cytoplasm</keyword>
<evidence type="ECO:0000256" key="8">
    <source>
        <dbReference type="PIRSR" id="PIRSR000102-1"/>
    </source>
</evidence>
<dbReference type="SUPFAM" id="SSF51735">
    <property type="entry name" value="NAD(P)-binding Rossmann-fold domains"/>
    <property type="match status" value="1"/>
</dbReference>
<comment type="caution">
    <text evidence="12">The sequence shown here is derived from an EMBL/GenBank/DDBJ whole genome shotgun (WGS) entry which is preliminary data.</text>
</comment>
<feature type="binding site" evidence="7">
    <location>
        <position position="86"/>
    </location>
    <ligand>
        <name>substrate</name>
    </ligand>
</feature>
<keyword evidence="5 7" id="KW-0520">NAD</keyword>
<dbReference type="Pfam" id="PF00056">
    <property type="entry name" value="Ldh_1_N"/>
    <property type="match status" value="1"/>
</dbReference>
<comment type="catalytic activity">
    <reaction evidence="6 7">
        <text>(S)-lactate + NAD(+) = pyruvate + NADH + H(+)</text>
        <dbReference type="Rhea" id="RHEA:23444"/>
        <dbReference type="ChEBI" id="CHEBI:15361"/>
        <dbReference type="ChEBI" id="CHEBI:15378"/>
        <dbReference type="ChEBI" id="CHEBI:16651"/>
        <dbReference type="ChEBI" id="CHEBI:57540"/>
        <dbReference type="ChEBI" id="CHEBI:57945"/>
        <dbReference type="EC" id="1.1.1.27"/>
    </reaction>
</comment>
<evidence type="ECO:0000256" key="7">
    <source>
        <dbReference type="HAMAP-Rule" id="MF_00488"/>
    </source>
</evidence>
<feature type="binding site" evidence="7">
    <location>
        <position position="92"/>
    </location>
    <ligand>
        <name>substrate</name>
    </ligand>
</feature>
<dbReference type="InterPro" id="IPR018177">
    <property type="entry name" value="L-lactate_DH_AS"/>
</dbReference>
<dbReference type="GO" id="GO:0006096">
    <property type="term" value="P:glycolytic process"/>
    <property type="evidence" value="ECO:0007669"/>
    <property type="project" value="UniProtKB-UniRule"/>
</dbReference>
<feature type="binding site" evidence="7">
    <location>
        <position position="105"/>
    </location>
    <ligand>
        <name>NAD(+)</name>
        <dbReference type="ChEBI" id="CHEBI:57540"/>
    </ligand>
</feature>
<dbReference type="CDD" id="cd05291">
    <property type="entry name" value="HicDH_like"/>
    <property type="match status" value="1"/>
</dbReference>
<dbReference type="InterPro" id="IPR022383">
    <property type="entry name" value="Lactate/malate_DH_C"/>
</dbReference>
<dbReference type="InterPro" id="IPR001557">
    <property type="entry name" value="L-lactate/malate_DH"/>
</dbReference>
<sequence>MIMSHFSPVIAIIGSGAVGSTIAYTLTVKDLASEIMLIDINEQKEQGEVMDIGDAMCFVETGCINGADFKDARRADIIVITAGANQKPGETRLDLVEKNTAIMKSLFKSIGRLKPSTIIIVVTNPVDVLTHVVQKISGLSESHVIGTGTSLDTARLKSTLSAAFGVSSHAVEGFVLGEHGDSEFVAWSSVRIGGVPITQLPGFSATQASAIEDKVKKEAYEIIARKGATFYGIGLITTHIIHAVIHDQKKILPVTTHLKNWNGVSNTFLGAPSVVGKNGVEKIWPLALSKQEQKKLQKSAEAIKKYLGRI</sequence>
<dbReference type="UniPathway" id="UPA00554">
    <property type="reaction ID" value="UER00611"/>
</dbReference>
<comment type="subcellular location">
    <subcellularLocation>
        <location evidence="7">Cytoplasm</location>
    </subcellularLocation>
</comment>
<evidence type="ECO:0000259" key="10">
    <source>
        <dbReference type="Pfam" id="PF00056"/>
    </source>
</evidence>
<dbReference type="InterPro" id="IPR001236">
    <property type="entry name" value="Lactate/malate_DH_N"/>
</dbReference>
<comment type="subunit">
    <text evidence="7">Homotetramer.</text>
</comment>
<dbReference type="EC" id="1.1.1.27" evidence="3 7"/>
<comment type="similarity">
    <text evidence="2 7">Belongs to the LDH/MDH superfamily. LDH family.</text>
</comment>
<name>A0A1F6MA73_9BACT</name>
<dbReference type="GO" id="GO:0006089">
    <property type="term" value="P:lactate metabolic process"/>
    <property type="evidence" value="ECO:0007669"/>
    <property type="project" value="TreeGrafter"/>
</dbReference>
<feature type="domain" description="Lactate/malate dehydrogenase C-terminal" evidence="11">
    <location>
        <begin position="149"/>
        <end position="306"/>
    </location>
</feature>
<dbReference type="EMBL" id="MFQB01000013">
    <property type="protein sequence ID" value="OGH68521.1"/>
    <property type="molecule type" value="Genomic_DNA"/>
</dbReference>
<feature type="binding site" evidence="7">
    <location>
        <begin position="124"/>
        <end position="127"/>
    </location>
    <ligand>
        <name>substrate</name>
    </ligand>
</feature>
<dbReference type="HAMAP" id="MF_00488">
    <property type="entry name" value="Lactate_dehydrog"/>
    <property type="match status" value="1"/>
</dbReference>
<dbReference type="PRINTS" id="PR00086">
    <property type="entry name" value="LLDHDRGNASE"/>
</dbReference>
<accession>A0A1F6MA73</accession>
<dbReference type="GO" id="GO:0004459">
    <property type="term" value="F:L-lactate dehydrogenase (NAD+) activity"/>
    <property type="evidence" value="ECO:0007669"/>
    <property type="project" value="UniProtKB-UniRule"/>
</dbReference>
<keyword evidence="4 7" id="KW-0560">Oxidoreductase</keyword>
<dbReference type="PIRSF" id="PIRSF000102">
    <property type="entry name" value="Lac_mal_DH"/>
    <property type="match status" value="1"/>
</dbReference>
<dbReference type="FunFam" id="3.40.50.720:FF:000018">
    <property type="entry name" value="Malate dehydrogenase"/>
    <property type="match status" value="1"/>
</dbReference>
<feature type="binding site" evidence="7">
    <location>
        <position position="44"/>
    </location>
    <ligand>
        <name>NAD(+)</name>
        <dbReference type="ChEBI" id="CHEBI:57540"/>
    </ligand>
</feature>
<evidence type="ECO:0000256" key="2">
    <source>
        <dbReference type="ARBA" id="ARBA00006054"/>
    </source>
</evidence>
<comment type="function">
    <text evidence="7">Catalyzes the conversion of lactate to pyruvate.</text>
</comment>
<dbReference type="InterPro" id="IPR011304">
    <property type="entry name" value="L-lactate_DH"/>
</dbReference>
<feature type="modified residue" description="Phosphotyrosine" evidence="7">
    <location>
        <position position="220"/>
    </location>
</feature>
<dbReference type="AlphaFoldDB" id="A0A1F6MA73"/>
<evidence type="ECO:0000259" key="11">
    <source>
        <dbReference type="Pfam" id="PF02866"/>
    </source>
</evidence>
<organism evidence="12 13">
    <name type="scientific">Candidatus Magasanikbacteria bacterium RIFCSPHIGHO2_02_FULL_47_14</name>
    <dbReference type="NCBI Taxonomy" id="1798680"/>
    <lineage>
        <taxon>Bacteria</taxon>
        <taxon>Candidatus Magasanikiibacteriota</taxon>
    </lineage>
</organism>
<evidence type="ECO:0000256" key="1">
    <source>
        <dbReference type="ARBA" id="ARBA00004843"/>
    </source>
</evidence>
<reference evidence="12 13" key="1">
    <citation type="journal article" date="2016" name="Nat. Commun.">
        <title>Thousands of microbial genomes shed light on interconnected biogeochemical processes in an aquifer system.</title>
        <authorList>
            <person name="Anantharaman K."/>
            <person name="Brown C.T."/>
            <person name="Hug L.A."/>
            <person name="Sharon I."/>
            <person name="Castelle C.J."/>
            <person name="Probst A.J."/>
            <person name="Thomas B.C."/>
            <person name="Singh A."/>
            <person name="Wilkins M.J."/>
            <person name="Karaoz U."/>
            <person name="Brodie E.L."/>
            <person name="Williams K.H."/>
            <person name="Hubbard S.S."/>
            <person name="Banfield J.F."/>
        </authorList>
    </citation>
    <scope>NUCLEOTIDE SEQUENCE [LARGE SCALE GENOMIC DNA]</scope>
</reference>
<keyword evidence="7" id="KW-0597">Phosphoprotein</keyword>
<dbReference type="PANTHER" id="PTHR43128">
    <property type="entry name" value="L-2-HYDROXYCARBOXYLATE DEHYDROGENASE (NAD(P)(+))"/>
    <property type="match status" value="1"/>
</dbReference>
<feature type="active site" description="Proton acceptor" evidence="7 8">
    <location>
        <position position="179"/>
    </location>
</feature>
<comment type="caution">
    <text evidence="7">Lacks conserved residue(s) required for the propagation of feature annotation.</text>
</comment>
<dbReference type="Proteomes" id="UP000176282">
    <property type="component" value="Unassembled WGS sequence"/>
</dbReference>
<evidence type="ECO:0000256" key="3">
    <source>
        <dbReference type="ARBA" id="ARBA00012967"/>
    </source>
</evidence>
<dbReference type="Gene3D" id="3.90.110.10">
    <property type="entry name" value="Lactate dehydrogenase/glycoside hydrolase, family 4, C-terminal"/>
    <property type="match status" value="1"/>
</dbReference>
<feature type="domain" description="Lactate/malate dehydrogenase N-terminal" evidence="10">
    <location>
        <begin position="10"/>
        <end position="146"/>
    </location>
</feature>
<evidence type="ECO:0000313" key="13">
    <source>
        <dbReference type="Proteomes" id="UP000176282"/>
    </source>
</evidence>
<dbReference type="PROSITE" id="PS00064">
    <property type="entry name" value="L_LDH"/>
    <property type="match status" value="1"/>
</dbReference>
<evidence type="ECO:0000256" key="5">
    <source>
        <dbReference type="ARBA" id="ARBA00023027"/>
    </source>
</evidence>
<evidence type="ECO:0000256" key="9">
    <source>
        <dbReference type="PIRSR" id="PIRSR000102-3"/>
    </source>
</evidence>
<dbReference type="NCBIfam" id="TIGR01771">
    <property type="entry name" value="L-LDH-NAD"/>
    <property type="match status" value="1"/>
</dbReference>
<dbReference type="Pfam" id="PF02866">
    <property type="entry name" value="Ldh_1_C"/>
    <property type="match status" value="1"/>
</dbReference>
<dbReference type="STRING" id="1798680.A3J66_00355"/>
<feature type="binding site" evidence="7 9">
    <location>
        <position position="39"/>
    </location>
    <ligand>
        <name>NAD(+)</name>
        <dbReference type="ChEBI" id="CHEBI:57540"/>
    </ligand>
</feature>
<gene>
    <name evidence="7" type="primary">ldh</name>
    <name evidence="12" type="ORF">A3J66_00355</name>
</gene>
<proteinExistence type="inferred from homology"/>
<feature type="binding site" evidence="7">
    <location>
        <position position="229"/>
    </location>
    <ligand>
        <name>substrate</name>
    </ligand>
</feature>
<feature type="binding site" evidence="7">
    <location>
        <begin position="83"/>
        <end position="84"/>
    </location>
    <ligand>
        <name>NAD(+)</name>
        <dbReference type="ChEBI" id="CHEBI:57540"/>
    </ligand>
</feature>
<dbReference type="NCBIfam" id="NF004863">
    <property type="entry name" value="PRK06223.1"/>
    <property type="match status" value="1"/>
</dbReference>
<protein>
    <recommendedName>
        <fullName evidence="3 7">L-lactate dehydrogenase</fullName>
        <shortName evidence="7">L-LDH</shortName>
        <ecNumber evidence="3 7">1.1.1.27</ecNumber>
    </recommendedName>
</protein>
<comment type="pathway">
    <text evidence="1 7">Fermentation; pyruvate fermentation to lactate; (S)-lactate from pyruvate: step 1/1.</text>
</comment>
<dbReference type="GO" id="GO:0005737">
    <property type="term" value="C:cytoplasm"/>
    <property type="evidence" value="ECO:0007669"/>
    <property type="project" value="UniProtKB-SubCell"/>
</dbReference>
<feature type="binding site" evidence="7">
    <location>
        <begin position="152"/>
        <end position="155"/>
    </location>
    <ligand>
        <name>substrate</name>
    </ligand>
</feature>
<feature type="binding site" evidence="7 9">
    <location>
        <begin position="122"/>
        <end position="124"/>
    </location>
    <ligand>
        <name>NAD(+)</name>
        <dbReference type="ChEBI" id="CHEBI:57540"/>
    </ligand>
</feature>
<dbReference type="Gene3D" id="3.40.50.720">
    <property type="entry name" value="NAD(P)-binding Rossmann-like Domain"/>
    <property type="match status" value="1"/>
</dbReference>
<feature type="binding site" evidence="9">
    <location>
        <begin position="14"/>
        <end position="19"/>
    </location>
    <ligand>
        <name>NAD(+)</name>
        <dbReference type="ChEBI" id="CHEBI:57540"/>
    </ligand>
</feature>
<evidence type="ECO:0000256" key="6">
    <source>
        <dbReference type="ARBA" id="ARBA00049258"/>
    </source>
</evidence>
<evidence type="ECO:0000256" key="4">
    <source>
        <dbReference type="ARBA" id="ARBA00023002"/>
    </source>
</evidence>
<dbReference type="PANTHER" id="PTHR43128:SF16">
    <property type="entry name" value="L-LACTATE DEHYDROGENASE"/>
    <property type="match status" value="1"/>
</dbReference>
<feature type="binding site" evidence="7">
    <location>
        <position position="18"/>
    </location>
    <ligand>
        <name>NAD(+)</name>
        <dbReference type="ChEBI" id="CHEBI:57540"/>
    </ligand>
</feature>
<dbReference type="InterPro" id="IPR036291">
    <property type="entry name" value="NAD(P)-bd_dom_sf"/>
</dbReference>